<dbReference type="Proteomes" id="UP000007392">
    <property type="component" value="Chromosome"/>
</dbReference>
<gene>
    <name evidence="2" type="ORF">B2K_02840</name>
</gene>
<feature type="transmembrane region" description="Helical" evidence="1">
    <location>
        <begin position="343"/>
        <end position="363"/>
    </location>
</feature>
<feature type="transmembrane region" description="Helical" evidence="1">
    <location>
        <begin position="12"/>
        <end position="32"/>
    </location>
</feature>
<feature type="transmembrane region" description="Helical" evidence="1">
    <location>
        <begin position="268"/>
        <end position="288"/>
    </location>
</feature>
<dbReference type="EMBL" id="CP003422">
    <property type="protein sequence ID" value="AFH59671.1"/>
    <property type="molecule type" value="Genomic_DNA"/>
</dbReference>
<dbReference type="InterPro" id="IPR018674">
    <property type="entry name" value="DUF2142_membrane"/>
</dbReference>
<protein>
    <recommendedName>
        <fullName evidence="4">DUF2142 domain-containing protein</fullName>
    </recommendedName>
</protein>
<sequence>MGVSNSHYSPSTLLVKLFLLFGLLYVFIVPPFQMADEDSHFKKAYLVSTLNFFPEMSGGQIGNYLPKAILDFEQKHRYMIGKTDQKFDYTDFQNNSIPVDYSNVVFSQFSTTKTHPILYLPQAIFMFLTRAVVKIIMLGNSDLLTPAVYLYAGRIGNLLFFMWIGRLAIKTIPFYKNLVLMLCIMPMTFSLASSLSYDSMVIGVSLFVTALLLKYVISKEEGLLSRNHILVLCLLSVLLIELKQVYYPILLLFLVIPNNRFKSIKSKLFSFAAIILSGIMSHILWVLVSKAGLGAPETSGVGAQVNFIINNPLEYIMILLRTLSELRFFYLNSFVGNLGWLDTNFPVIFILGYLLILLILSFTDVNRQITLGVKVKLVGIVIFIICFLLVETSLYVTWTSLPQIGGIGHRVVSGVQGRYFIPFVLIILMLFYSPKFKSDKLTYAMPIMLTPVCYFSCIFSLFVVFVRYWVPVS</sequence>
<feature type="transmembrane region" description="Helical" evidence="1">
    <location>
        <begin position="375"/>
        <end position="396"/>
    </location>
</feature>
<dbReference type="Pfam" id="PF09913">
    <property type="entry name" value="DUF2142"/>
    <property type="match status" value="1"/>
</dbReference>
<reference evidence="2 3" key="1">
    <citation type="submission" date="2013-06" db="EMBL/GenBank/DDBJ databases">
        <title>Complete genome sequence of Paenibacillus mucilaginosus K02.</title>
        <authorList>
            <person name="Xiao B."/>
            <person name="Sun L."/>
            <person name="Xiao L."/>
            <person name="Lian B."/>
        </authorList>
    </citation>
    <scope>NUCLEOTIDE SEQUENCE [LARGE SCALE GENOMIC DNA]</scope>
    <source>
        <strain evidence="2 3">K02</strain>
    </source>
</reference>
<feature type="transmembrane region" description="Helical" evidence="1">
    <location>
        <begin position="416"/>
        <end position="433"/>
    </location>
</feature>
<keyword evidence="1" id="KW-0472">Membrane</keyword>
<feature type="transmembrane region" description="Helical" evidence="1">
    <location>
        <begin position="174"/>
        <end position="193"/>
    </location>
</feature>
<proteinExistence type="predicted"/>
<dbReference type="HOGENOM" id="CLU_025380_1_1_9"/>
<evidence type="ECO:0000313" key="2">
    <source>
        <dbReference type="EMBL" id="AFH59671.1"/>
    </source>
</evidence>
<feature type="transmembrane region" description="Helical" evidence="1">
    <location>
        <begin position="143"/>
        <end position="162"/>
    </location>
</feature>
<evidence type="ECO:0000256" key="1">
    <source>
        <dbReference type="SAM" id="Phobius"/>
    </source>
</evidence>
<organism evidence="2 3">
    <name type="scientific">Paenibacillus mucilaginosus K02</name>
    <dbReference type="NCBI Taxonomy" id="997761"/>
    <lineage>
        <taxon>Bacteria</taxon>
        <taxon>Bacillati</taxon>
        <taxon>Bacillota</taxon>
        <taxon>Bacilli</taxon>
        <taxon>Bacillales</taxon>
        <taxon>Paenibacillaceae</taxon>
        <taxon>Paenibacillus</taxon>
    </lineage>
</organism>
<accession>I0BBC4</accession>
<dbReference type="KEGG" id="pmw:B2K_02840"/>
<name>I0BBC4_9BACL</name>
<evidence type="ECO:0000313" key="3">
    <source>
        <dbReference type="Proteomes" id="UP000007392"/>
    </source>
</evidence>
<dbReference type="AlphaFoldDB" id="I0BBC4"/>
<feature type="transmembrane region" description="Helical" evidence="1">
    <location>
        <begin position="229"/>
        <end position="256"/>
    </location>
</feature>
<dbReference type="PATRIC" id="fig|997761.3.peg.570"/>
<keyword evidence="1" id="KW-1133">Transmembrane helix</keyword>
<evidence type="ECO:0008006" key="4">
    <source>
        <dbReference type="Google" id="ProtNLM"/>
    </source>
</evidence>
<dbReference type="RefSeq" id="WP_014649285.1">
    <property type="nucleotide sequence ID" value="NC_017672.3"/>
</dbReference>
<feature type="transmembrane region" description="Helical" evidence="1">
    <location>
        <begin position="445"/>
        <end position="470"/>
    </location>
</feature>
<keyword evidence="1" id="KW-0812">Transmembrane</keyword>